<evidence type="ECO:0000313" key="2">
    <source>
        <dbReference type="Proteomes" id="UP000471465"/>
    </source>
</evidence>
<keyword evidence="2" id="KW-1185">Reference proteome</keyword>
<sequence>MTCIIFTTVNAHNIGQNKYTTPNLVKKRIKETYQKRKGAI</sequence>
<organism evidence="1 2">
    <name type="scientific">Psychrobacter nivimaris</name>
    <dbReference type="NCBI Taxonomy" id="281738"/>
    <lineage>
        <taxon>Bacteria</taxon>
        <taxon>Pseudomonadati</taxon>
        <taxon>Pseudomonadota</taxon>
        <taxon>Gammaproteobacteria</taxon>
        <taxon>Moraxellales</taxon>
        <taxon>Moraxellaceae</taxon>
        <taxon>Psychrobacter</taxon>
    </lineage>
</organism>
<evidence type="ECO:0000313" key="1">
    <source>
        <dbReference type="EMBL" id="KAF0568995.1"/>
    </source>
</evidence>
<reference evidence="1 2" key="1">
    <citation type="submission" date="2019-09" db="EMBL/GenBank/DDBJ databases">
        <title>Draft genome sequence of Psychrobacter nivimaris LAMA 639, in search for biotechnological relevant genes.</title>
        <authorList>
            <person name="Lima A.O.S."/>
            <person name="Staloch B.E.K."/>
            <person name="Freitas R.C."/>
            <person name="Niero H."/>
            <person name="Silva M.A.C."/>
        </authorList>
    </citation>
    <scope>NUCLEOTIDE SEQUENCE [LARGE SCALE GENOMIC DNA]</scope>
    <source>
        <strain evidence="1 2">LAMA 639</strain>
    </source>
</reference>
<gene>
    <name evidence="1" type="ORF">FQV37_499</name>
</gene>
<dbReference type="EMBL" id="VZIZ01000014">
    <property type="protein sequence ID" value="KAF0568995.1"/>
    <property type="molecule type" value="Genomic_DNA"/>
</dbReference>
<name>A0A6N7BZ76_9GAMM</name>
<accession>A0A6N7BZ76</accession>
<proteinExistence type="predicted"/>
<dbReference type="Proteomes" id="UP000471465">
    <property type="component" value="Unassembled WGS sequence"/>
</dbReference>
<protein>
    <submittedName>
        <fullName evidence="1">Uncharacterized protein</fullName>
    </submittedName>
</protein>
<dbReference type="AlphaFoldDB" id="A0A6N7BZ76"/>
<comment type="caution">
    <text evidence="1">The sequence shown here is derived from an EMBL/GenBank/DDBJ whole genome shotgun (WGS) entry which is preliminary data.</text>
</comment>